<dbReference type="InterPro" id="IPR003594">
    <property type="entry name" value="HATPase_dom"/>
</dbReference>
<organism evidence="14 15">
    <name type="scientific">Duganella sacchari</name>
    <dbReference type="NCBI Taxonomy" id="551987"/>
    <lineage>
        <taxon>Bacteria</taxon>
        <taxon>Pseudomonadati</taxon>
        <taxon>Pseudomonadota</taxon>
        <taxon>Betaproteobacteria</taxon>
        <taxon>Burkholderiales</taxon>
        <taxon>Oxalobacteraceae</taxon>
        <taxon>Telluria group</taxon>
        <taxon>Duganella</taxon>
    </lineage>
</organism>
<dbReference type="Proteomes" id="UP000184339">
    <property type="component" value="Unassembled WGS sequence"/>
</dbReference>
<dbReference type="SMART" id="SM00387">
    <property type="entry name" value="HATPase_c"/>
    <property type="match status" value="1"/>
</dbReference>
<evidence type="ECO:0000313" key="14">
    <source>
        <dbReference type="EMBL" id="SHN39693.1"/>
    </source>
</evidence>
<evidence type="ECO:0000256" key="9">
    <source>
        <dbReference type="ARBA" id="ARBA00023012"/>
    </source>
</evidence>
<evidence type="ECO:0000259" key="13">
    <source>
        <dbReference type="PROSITE" id="PS50885"/>
    </source>
</evidence>
<evidence type="ECO:0000256" key="5">
    <source>
        <dbReference type="ARBA" id="ARBA00022679"/>
    </source>
</evidence>
<dbReference type="Pfam" id="PF02518">
    <property type="entry name" value="HATPase_c"/>
    <property type="match status" value="1"/>
</dbReference>
<dbReference type="AlphaFoldDB" id="A0A1M7R3Y5"/>
<dbReference type="InterPro" id="IPR050428">
    <property type="entry name" value="TCS_sensor_his_kinase"/>
</dbReference>
<dbReference type="EMBL" id="FRCX01000010">
    <property type="protein sequence ID" value="SHN39693.1"/>
    <property type="molecule type" value="Genomic_DNA"/>
</dbReference>
<evidence type="ECO:0000256" key="3">
    <source>
        <dbReference type="ARBA" id="ARBA00012438"/>
    </source>
</evidence>
<dbReference type="SMART" id="SM00388">
    <property type="entry name" value="HisKA"/>
    <property type="match status" value="1"/>
</dbReference>
<dbReference type="InterPro" id="IPR013727">
    <property type="entry name" value="2CSK_N"/>
</dbReference>
<dbReference type="CDD" id="cd00082">
    <property type="entry name" value="HisKA"/>
    <property type="match status" value="1"/>
</dbReference>
<dbReference type="PROSITE" id="PS50885">
    <property type="entry name" value="HAMP"/>
    <property type="match status" value="1"/>
</dbReference>
<accession>A0A1M7R3Y5</accession>
<dbReference type="PROSITE" id="PS50109">
    <property type="entry name" value="HIS_KIN"/>
    <property type="match status" value="1"/>
</dbReference>
<dbReference type="EC" id="2.7.13.3" evidence="3"/>
<comment type="catalytic activity">
    <reaction evidence="1">
        <text>ATP + protein L-histidine = ADP + protein N-phospho-L-histidine.</text>
        <dbReference type="EC" id="2.7.13.3"/>
    </reaction>
</comment>
<keyword evidence="6 11" id="KW-0812">Transmembrane</keyword>
<evidence type="ECO:0000313" key="15">
    <source>
        <dbReference type="Proteomes" id="UP000184339"/>
    </source>
</evidence>
<keyword evidence="5" id="KW-0808">Transferase</keyword>
<dbReference type="Gene3D" id="3.30.565.10">
    <property type="entry name" value="Histidine kinase-like ATPase, C-terminal domain"/>
    <property type="match status" value="1"/>
</dbReference>
<dbReference type="InterPro" id="IPR003660">
    <property type="entry name" value="HAMP_dom"/>
</dbReference>
<dbReference type="GO" id="GO:0005886">
    <property type="term" value="C:plasma membrane"/>
    <property type="evidence" value="ECO:0007669"/>
    <property type="project" value="TreeGrafter"/>
</dbReference>
<evidence type="ECO:0000256" key="2">
    <source>
        <dbReference type="ARBA" id="ARBA00004370"/>
    </source>
</evidence>
<protein>
    <recommendedName>
        <fullName evidence="3">histidine kinase</fullName>
        <ecNumber evidence="3">2.7.13.3</ecNumber>
    </recommendedName>
</protein>
<reference evidence="15" key="1">
    <citation type="submission" date="2016-11" db="EMBL/GenBank/DDBJ databases">
        <authorList>
            <person name="Varghese N."/>
            <person name="Submissions S."/>
        </authorList>
    </citation>
    <scope>NUCLEOTIDE SEQUENCE [LARGE SCALE GENOMIC DNA]</scope>
    <source>
        <strain evidence="15">Sac-22</strain>
    </source>
</reference>
<dbReference type="PRINTS" id="PR00344">
    <property type="entry name" value="BCTRLSENSOR"/>
</dbReference>
<evidence type="ECO:0000256" key="1">
    <source>
        <dbReference type="ARBA" id="ARBA00000085"/>
    </source>
</evidence>
<evidence type="ECO:0000259" key="12">
    <source>
        <dbReference type="PROSITE" id="PS50109"/>
    </source>
</evidence>
<dbReference type="SUPFAM" id="SSF55874">
    <property type="entry name" value="ATPase domain of HSP90 chaperone/DNA topoisomerase II/histidine kinase"/>
    <property type="match status" value="1"/>
</dbReference>
<dbReference type="Pfam" id="PF00512">
    <property type="entry name" value="HisKA"/>
    <property type="match status" value="1"/>
</dbReference>
<dbReference type="GO" id="GO:0000155">
    <property type="term" value="F:phosphorelay sensor kinase activity"/>
    <property type="evidence" value="ECO:0007669"/>
    <property type="project" value="InterPro"/>
</dbReference>
<keyword evidence="15" id="KW-1185">Reference proteome</keyword>
<keyword evidence="4" id="KW-0597">Phosphoprotein</keyword>
<dbReference type="PANTHER" id="PTHR45436:SF1">
    <property type="entry name" value="SENSOR PROTEIN QSEC"/>
    <property type="match status" value="1"/>
</dbReference>
<evidence type="ECO:0000256" key="6">
    <source>
        <dbReference type="ARBA" id="ARBA00022692"/>
    </source>
</evidence>
<dbReference type="STRING" id="551987.SAMN05192549_11046"/>
<dbReference type="InterPro" id="IPR036097">
    <property type="entry name" value="HisK_dim/P_sf"/>
</dbReference>
<keyword evidence="7 14" id="KW-0418">Kinase</keyword>
<gene>
    <name evidence="14" type="ORF">SAMN05192549_11046</name>
</gene>
<feature type="transmembrane region" description="Helical" evidence="11">
    <location>
        <begin position="167"/>
        <end position="186"/>
    </location>
</feature>
<keyword evidence="8 11" id="KW-1133">Transmembrane helix</keyword>
<feature type="domain" description="Histidine kinase" evidence="12">
    <location>
        <begin position="248"/>
        <end position="461"/>
    </location>
</feature>
<dbReference type="Gene3D" id="1.10.287.130">
    <property type="match status" value="1"/>
</dbReference>
<dbReference type="Pfam" id="PF08521">
    <property type="entry name" value="2CSK_N"/>
    <property type="match status" value="1"/>
</dbReference>
<dbReference type="InterPro" id="IPR036890">
    <property type="entry name" value="HATPase_C_sf"/>
</dbReference>
<dbReference type="OrthoDB" id="8554694at2"/>
<evidence type="ECO:0000256" key="8">
    <source>
        <dbReference type="ARBA" id="ARBA00022989"/>
    </source>
</evidence>
<name>A0A1M7R3Y5_9BURK</name>
<dbReference type="InterPro" id="IPR004358">
    <property type="entry name" value="Sig_transdc_His_kin-like_C"/>
</dbReference>
<dbReference type="InterPro" id="IPR003661">
    <property type="entry name" value="HisK_dim/P_dom"/>
</dbReference>
<evidence type="ECO:0000256" key="7">
    <source>
        <dbReference type="ARBA" id="ARBA00022777"/>
    </source>
</evidence>
<evidence type="ECO:0000256" key="11">
    <source>
        <dbReference type="SAM" id="Phobius"/>
    </source>
</evidence>
<sequence>MNKPAQSSLRRQLLVHLAVPLLAVLGLGAAGGVLIARYVGYQVHDQWLLDSAMTLAAQIKANDRQVQLVLPPTAIQMFEWDRVDRIYWQASSERQGHLLSNAFLPAPPLPMRPSRPQFYDAVIDSQPVRVVAIDRPAPAGINDTVRILVAETMHKRESVATKIFSQWAPLQIAVLVLAAAFIWLAVTRNLRKVDSVAARLGAYETDNLTPVADTESMPAEIAPLISAINRLITKLSEEQDSQKRFISNAAHQLRTPLATLQVQTQRVLRERDPLKHDQALGDVHRAVTRLHHVTQQLLTLMRSEQQTEKHLKLAPVDLAGIAREEVERWADAALEKEIDLGYEGPEDGVMITGESNLLRELIGNLIDNAIRYQSSGGTVTLILNASPVTLVVEDDGPGIPEQERGLVLERFYRGSTSELAGGCGLGLPIAYEIAARHGAQLSIASGPENRGTRVQVTFQQT</sequence>
<dbReference type="InterPro" id="IPR005467">
    <property type="entry name" value="His_kinase_dom"/>
</dbReference>
<keyword evidence="9" id="KW-0902">Two-component regulatory system</keyword>
<dbReference type="SUPFAM" id="SSF47384">
    <property type="entry name" value="Homodimeric domain of signal transducing histidine kinase"/>
    <property type="match status" value="1"/>
</dbReference>
<proteinExistence type="predicted"/>
<feature type="domain" description="HAMP" evidence="13">
    <location>
        <begin position="184"/>
        <end position="240"/>
    </location>
</feature>
<evidence type="ECO:0000256" key="4">
    <source>
        <dbReference type="ARBA" id="ARBA00022553"/>
    </source>
</evidence>
<comment type="subcellular location">
    <subcellularLocation>
        <location evidence="2">Membrane</location>
    </subcellularLocation>
</comment>
<evidence type="ECO:0000256" key="10">
    <source>
        <dbReference type="ARBA" id="ARBA00023136"/>
    </source>
</evidence>
<dbReference type="RefSeq" id="WP_072787368.1">
    <property type="nucleotide sequence ID" value="NZ_FRCX01000010.1"/>
</dbReference>
<keyword evidence="10 11" id="KW-0472">Membrane</keyword>
<dbReference type="PANTHER" id="PTHR45436">
    <property type="entry name" value="SENSOR HISTIDINE KINASE YKOH"/>
    <property type="match status" value="1"/>
</dbReference>
<dbReference type="CDD" id="cd00075">
    <property type="entry name" value="HATPase"/>
    <property type="match status" value="1"/>
</dbReference>